<keyword evidence="1" id="KW-1015">Disulfide bond</keyword>
<evidence type="ECO:0000256" key="1">
    <source>
        <dbReference type="ARBA" id="ARBA00023157"/>
    </source>
</evidence>
<feature type="domain" description="Peptidase S1" evidence="3">
    <location>
        <begin position="1"/>
        <end position="238"/>
    </location>
</feature>
<comment type="similarity">
    <text evidence="2">Belongs to the peptidase S1 family. CLIP subfamily.</text>
</comment>
<dbReference type="PANTHER" id="PTHR24256">
    <property type="entry name" value="TRYPTASE-RELATED"/>
    <property type="match status" value="1"/>
</dbReference>
<dbReference type="AlphaFoldDB" id="A0A9F5IHY3"/>
<dbReference type="InterPro" id="IPR051487">
    <property type="entry name" value="Ser/Thr_Proteases_Immune/Dev"/>
</dbReference>
<protein>
    <submittedName>
        <fullName evidence="5">Serine protease 52-like</fullName>
    </submittedName>
</protein>
<proteinExistence type="inferred from homology"/>
<name>A0A9F5IHY3_PYTBI</name>
<dbReference type="SMART" id="SM00020">
    <property type="entry name" value="Tryp_SPc"/>
    <property type="match status" value="1"/>
</dbReference>
<dbReference type="Gene3D" id="2.40.10.10">
    <property type="entry name" value="Trypsin-like serine proteases"/>
    <property type="match status" value="1"/>
</dbReference>
<dbReference type="InterPro" id="IPR009003">
    <property type="entry name" value="Peptidase_S1_PA"/>
</dbReference>
<dbReference type="RefSeq" id="XP_025020880.1">
    <property type="nucleotide sequence ID" value="XM_025165112.1"/>
</dbReference>
<dbReference type="GO" id="GO:0006508">
    <property type="term" value="P:proteolysis"/>
    <property type="evidence" value="ECO:0007669"/>
    <property type="project" value="InterPro"/>
</dbReference>
<organism evidence="4 5">
    <name type="scientific">Python bivittatus</name>
    <name type="common">Burmese python</name>
    <name type="synonym">Python molurus bivittatus</name>
    <dbReference type="NCBI Taxonomy" id="176946"/>
    <lineage>
        <taxon>Eukaryota</taxon>
        <taxon>Metazoa</taxon>
        <taxon>Chordata</taxon>
        <taxon>Craniata</taxon>
        <taxon>Vertebrata</taxon>
        <taxon>Euteleostomi</taxon>
        <taxon>Lepidosauria</taxon>
        <taxon>Squamata</taxon>
        <taxon>Bifurcata</taxon>
        <taxon>Unidentata</taxon>
        <taxon>Episquamata</taxon>
        <taxon>Toxicofera</taxon>
        <taxon>Serpentes</taxon>
        <taxon>Henophidia</taxon>
        <taxon>Pythonidae</taxon>
        <taxon>Python</taxon>
    </lineage>
</organism>
<gene>
    <name evidence="5" type="primary">LOC112540362</name>
</gene>
<evidence type="ECO:0000259" key="3">
    <source>
        <dbReference type="PROSITE" id="PS50240"/>
    </source>
</evidence>
<dbReference type="GO" id="GO:0004252">
    <property type="term" value="F:serine-type endopeptidase activity"/>
    <property type="evidence" value="ECO:0007669"/>
    <property type="project" value="InterPro"/>
</dbReference>
<evidence type="ECO:0000256" key="2">
    <source>
        <dbReference type="ARBA" id="ARBA00024195"/>
    </source>
</evidence>
<dbReference type="KEGG" id="pbi:112540362"/>
<dbReference type="InterPro" id="IPR001254">
    <property type="entry name" value="Trypsin_dom"/>
</dbReference>
<dbReference type="Pfam" id="PF00089">
    <property type="entry name" value="Trypsin"/>
    <property type="match status" value="1"/>
</dbReference>
<dbReference type="InterPro" id="IPR043504">
    <property type="entry name" value="Peptidase_S1_PA_chymotrypsin"/>
</dbReference>
<sequence>MSPEHKNIPEVPWLVNIYGNGKRCQGVILSSWWVLTAANCFLLMNPSQVELTGSHRRFSTKTVSQFLLHRGFSSWNTAPNNDLGLILLGQPVDLRRQDMWPACIPKEQKPYDKTEQCRIFERGDNGTMKLLLKMTTVEGLSASECSKHWPGSTDERNLCVARIKPPKHADCRVPVGSSVICNDPATSKWEVMGILENLLEFGRFVGQACLSDKTDMIVDFEAGLCSRLILIPCLIPLI</sequence>
<dbReference type="PROSITE" id="PS50240">
    <property type="entry name" value="TRYPSIN_DOM"/>
    <property type="match status" value="1"/>
</dbReference>
<evidence type="ECO:0000313" key="5">
    <source>
        <dbReference type="RefSeq" id="XP_025020880.1"/>
    </source>
</evidence>
<keyword evidence="4" id="KW-1185">Reference proteome</keyword>
<reference evidence="5" key="1">
    <citation type="submission" date="2025-08" db="UniProtKB">
        <authorList>
            <consortium name="RefSeq"/>
        </authorList>
    </citation>
    <scope>IDENTIFICATION</scope>
    <source>
        <tissue evidence="5">Liver</tissue>
    </source>
</reference>
<dbReference type="GeneID" id="112540362"/>
<accession>A0A9F5IHY3</accession>
<dbReference type="OrthoDB" id="6261922at2759"/>
<dbReference type="Proteomes" id="UP000695026">
    <property type="component" value="Unplaced"/>
</dbReference>
<evidence type="ECO:0000313" key="4">
    <source>
        <dbReference type="Proteomes" id="UP000695026"/>
    </source>
</evidence>
<dbReference type="SUPFAM" id="SSF50494">
    <property type="entry name" value="Trypsin-like serine proteases"/>
    <property type="match status" value="1"/>
</dbReference>